<dbReference type="SFLD" id="SFLDS00019">
    <property type="entry name" value="Glutathione_Transferase_(cytos"/>
    <property type="match status" value="1"/>
</dbReference>
<name>A0ABX6TB64_9SPHN</name>
<dbReference type="SFLD" id="SFLDG00358">
    <property type="entry name" value="Main_(cytGST)"/>
    <property type="match status" value="1"/>
</dbReference>
<dbReference type="CDD" id="cd03057">
    <property type="entry name" value="GST_N_Beta"/>
    <property type="match status" value="1"/>
</dbReference>
<dbReference type="SUPFAM" id="SSF47616">
    <property type="entry name" value="GST C-terminal domain-like"/>
    <property type="match status" value="1"/>
</dbReference>
<evidence type="ECO:0000313" key="3">
    <source>
        <dbReference type="EMBL" id="QNP46245.1"/>
    </source>
</evidence>
<dbReference type="Pfam" id="PF13410">
    <property type="entry name" value="GST_C_2"/>
    <property type="match status" value="1"/>
</dbReference>
<evidence type="ECO:0000259" key="2">
    <source>
        <dbReference type="PROSITE" id="PS50405"/>
    </source>
</evidence>
<dbReference type="PROSITE" id="PS50405">
    <property type="entry name" value="GST_CTER"/>
    <property type="match status" value="1"/>
</dbReference>
<feature type="domain" description="GST N-terminal" evidence="1">
    <location>
        <begin position="1"/>
        <end position="80"/>
    </location>
</feature>
<dbReference type="PANTHER" id="PTHR44051:SF8">
    <property type="entry name" value="GLUTATHIONE S-TRANSFERASE GSTA"/>
    <property type="match status" value="1"/>
</dbReference>
<evidence type="ECO:0000259" key="1">
    <source>
        <dbReference type="PROSITE" id="PS50404"/>
    </source>
</evidence>
<reference evidence="3 4" key="1">
    <citation type="submission" date="2020-08" db="EMBL/GenBank/DDBJ databases">
        <title>Genome sequence of Sphingomonas sediminicola KACC 15039T.</title>
        <authorList>
            <person name="Hyun D.-W."/>
            <person name="Bae J.-W."/>
        </authorList>
    </citation>
    <scope>NUCLEOTIDE SEQUENCE [LARGE SCALE GENOMIC DNA]</scope>
    <source>
        <strain evidence="3 4">KACC 15039</strain>
    </source>
</reference>
<dbReference type="InterPro" id="IPR040079">
    <property type="entry name" value="Glutathione_S-Trfase"/>
</dbReference>
<feature type="domain" description="GST C-terminal" evidence="2">
    <location>
        <begin position="86"/>
        <end position="213"/>
    </location>
</feature>
<gene>
    <name evidence="3" type="ORF">H9L14_03190</name>
</gene>
<dbReference type="CDD" id="cd03188">
    <property type="entry name" value="GST_C_Beta"/>
    <property type="match status" value="1"/>
</dbReference>
<dbReference type="Gene3D" id="1.20.1050.10">
    <property type="match status" value="1"/>
</dbReference>
<dbReference type="InterPro" id="IPR010987">
    <property type="entry name" value="Glutathione-S-Trfase_C-like"/>
</dbReference>
<dbReference type="RefSeq" id="WP_187709198.1">
    <property type="nucleotide sequence ID" value="NZ_CP060782.1"/>
</dbReference>
<dbReference type="PROSITE" id="PS50404">
    <property type="entry name" value="GST_NTER"/>
    <property type="match status" value="1"/>
</dbReference>
<evidence type="ECO:0000313" key="4">
    <source>
        <dbReference type="Proteomes" id="UP000516105"/>
    </source>
</evidence>
<protein>
    <submittedName>
        <fullName evidence="3">Glutathione S-transferase N-terminal domain-containing protein</fullName>
    </submittedName>
</protein>
<dbReference type="Proteomes" id="UP000516105">
    <property type="component" value="Chromosome"/>
</dbReference>
<dbReference type="Pfam" id="PF02798">
    <property type="entry name" value="GST_N"/>
    <property type="match status" value="1"/>
</dbReference>
<dbReference type="SUPFAM" id="SSF52833">
    <property type="entry name" value="Thioredoxin-like"/>
    <property type="match status" value="1"/>
</dbReference>
<dbReference type="InterPro" id="IPR036249">
    <property type="entry name" value="Thioredoxin-like_sf"/>
</dbReference>
<proteinExistence type="predicted"/>
<keyword evidence="4" id="KW-1185">Reference proteome</keyword>
<dbReference type="Gene3D" id="3.40.30.10">
    <property type="entry name" value="Glutaredoxin"/>
    <property type="match status" value="1"/>
</dbReference>
<dbReference type="PANTHER" id="PTHR44051">
    <property type="entry name" value="GLUTATHIONE S-TRANSFERASE-RELATED"/>
    <property type="match status" value="1"/>
</dbReference>
<organism evidence="3 4">
    <name type="scientific">Sphingomonas sediminicola</name>
    <dbReference type="NCBI Taxonomy" id="386874"/>
    <lineage>
        <taxon>Bacteria</taxon>
        <taxon>Pseudomonadati</taxon>
        <taxon>Pseudomonadota</taxon>
        <taxon>Alphaproteobacteria</taxon>
        <taxon>Sphingomonadales</taxon>
        <taxon>Sphingomonadaceae</taxon>
        <taxon>Sphingomonas</taxon>
    </lineage>
</organism>
<accession>A0ABX6TB64</accession>
<sequence length="213" mass="23484">MLKLFYSPGACSIVSHIALEESGAEFEPVRVTLAQAEHLKPEYLEINPHARVPALGTGHGVVTENIAILNLIADLFGKDGSVPRDDPYAAARCNELLGWFASTVHISFAQIWRAARFTRDESIHPAIVAGGRENLENQFAEIEALSGEGWLAGGRFTAADSYALTFFRWGRRIGMDMAAFSRWAAHLERLLERPAVQRVLEREGLAPAEFQPA</sequence>
<dbReference type="InterPro" id="IPR036282">
    <property type="entry name" value="Glutathione-S-Trfase_C_sf"/>
</dbReference>
<dbReference type="InterPro" id="IPR004045">
    <property type="entry name" value="Glutathione_S-Trfase_N"/>
</dbReference>
<dbReference type="SFLD" id="SFLDG01150">
    <property type="entry name" value="Main.1:_Beta-like"/>
    <property type="match status" value="1"/>
</dbReference>
<dbReference type="EMBL" id="CP060782">
    <property type="protein sequence ID" value="QNP46245.1"/>
    <property type="molecule type" value="Genomic_DNA"/>
</dbReference>